<dbReference type="Pfam" id="PF03006">
    <property type="entry name" value="HlyIII"/>
    <property type="match status" value="1"/>
</dbReference>
<gene>
    <name evidence="7" type="ORF">JQS30_07865</name>
</gene>
<dbReference type="GO" id="GO:0046872">
    <property type="term" value="F:metal ion binding"/>
    <property type="evidence" value="ECO:0007669"/>
    <property type="project" value="UniProtKB-KW"/>
</dbReference>
<keyword evidence="3 6" id="KW-1133">Transmembrane helix</keyword>
<evidence type="ECO:0000256" key="6">
    <source>
        <dbReference type="SAM" id="Phobius"/>
    </source>
</evidence>
<dbReference type="Proteomes" id="UP000662939">
    <property type="component" value="Chromosome"/>
</dbReference>
<feature type="transmembrane region" description="Helical" evidence="6">
    <location>
        <begin position="16"/>
        <end position="35"/>
    </location>
</feature>
<proteinExistence type="predicted"/>
<feature type="binding site" evidence="5">
    <location>
        <position position="63"/>
    </location>
    <ligand>
        <name>Zn(2+)</name>
        <dbReference type="ChEBI" id="CHEBI:29105"/>
    </ligand>
</feature>
<evidence type="ECO:0000256" key="5">
    <source>
        <dbReference type="PIRSR" id="PIRSR604254-1"/>
    </source>
</evidence>
<dbReference type="RefSeq" id="WP_213172799.1">
    <property type="nucleotide sequence ID" value="NZ_CP070496.1"/>
</dbReference>
<dbReference type="GO" id="GO:0016020">
    <property type="term" value="C:membrane"/>
    <property type="evidence" value="ECO:0007669"/>
    <property type="project" value="UniProtKB-SubCell"/>
</dbReference>
<feature type="transmembrane region" description="Helical" evidence="6">
    <location>
        <begin position="83"/>
        <end position="99"/>
    </location>
</feature>
<keyword evidence="8" id="KW-1185">Reference proteome</keyword>
<dbReference type="InterPro" id="IPR004254">
    <property type="entry name" value="AdipoR/HlyIII-related"/>
</dbReference>
<dbReference type="EMBL" id="CP070496">
    <property type="protein sequence ID" value="QSB06792.1"/>
    <property type="molecule type" value="Genomic_DNA"/>
</dbReference>
<evidence type="ECO:0000256" key="2">
    <source>
        <dbReference type="ARBA" id="ARBA00022692"/>
    </source>
</evidence>
<evidence type="ECO:0000256" key="4">
    <source>
        <dbReference type="ARBA" id="ARBA00023136"/>
    </source>
</evidence>
<feature type="transmembrane region" description="Helical" evidence="6">
    <location>
        <begin position="131"/>
        <end position="151"/>
    </location>
</feature>
<sequence>MTTATTTDTTPRLRGWLHLATLPIIIIAGLTLTALGPTLPARAAAAIYALASMSLFGISALYHRANLTTRTRLALKRFDHANIYLIIAGTYTPIALIALEGTPRIIVLATIWIGATAGVIFRTAWTAAPRWLYTGLYIALGWIAIFFIPQLLQGAGITATILVICGGILYTIGGIIYALKRPNPSPQWFGFHELFHSFTIAAYITQYIAVSIVIYTAT</sequence>
<feature type="transmembrane region" description="Helical" evidence="6">
    <location>
        <begin position="200"/>
        <end position="217"/>
    </location>
</feature>
<comment type="subcellular location">
    <subcellularLocation>
        <location evidence="1">Membrane</location>
        <topology evidence="1">Multi-pass membrane protein</topology>
    </subcellularLocation>
</comment>
<feature type="binding site" evidence="5">
    <location>
        <position position="196"/>
    </location>
    <ligand>
        <name>Zn(2+)</name>
        <dbReference type="ChEBI" id="CHEBI:29105"/>
    </ligand>
</feature>
<keyword evidence="2 6" id="KW-0812">Transmembrane</keyword>
<keyword evidence="5" id="KW-0479">Metal-binding</keyword>
<name>A0A895XT11_9ACTN</name>
<dbReference type="AlphaFoldDB" id="A0A895XT11"/>
<dbReference type="PANTHER" id="PTHR20855:SF3">
    <property type="entry name" value="LD03007P"/>
    <property type="match status" value="1"/>
</dbReference>
<feature type="transmembrane region" description="Helical" evidence="6">
    <location>
        <begin position="41"/>
        <end position="62"/>
    </location>
</feature>
<keyword evidence="4 6" id="KW-0472">Membrane</keyword>
<protein>
    <submittedName>
        <fullName evidence="7">Hemolysin III family protein</fullName>
    </submittedName>
</protein>
<evidence type="ECO:0000313" key="7">
    <source>
        <dbReference type="EMBL" id="QSB06792.1"/>
    </source>
</evidence>
<evidence type="ECO:0000256" key="3">
    <source>
        <dbReference type="ARBA" id="ARBA00022989"/>
    </source>
</evidence>
<evidence type="ECO:0000256" key="1">
    <source>
        <dbReference type="ARBA" id="ARBA00004141"/>
    </source>
</evidence>
<dbReference type="KEGG" id="nav:JQS30_07865"/>
<dbReference type="PANTHER" id="PTHR20855">
    <property type="entry name" value="ADIPOR/PROGESTIN RECEPTOR-RELATED"/>
    <property type="match status" value="1"/>
</dbReference>
<organism evidence="7 8">
    <name type="scientific">Natronoglycomyces albus</name>
    <dbReference type="NCBI Taxonomy" id="2811108"/>
    <lineage>
        <taxon>Bacteria</taxon>
        <taxon>Bacillati</taxon>
        <taxon>Actinomycetota</taxon>
        <taxon>Actinomycetes</taxon>
        <taxon>Glycomycetales</taxon>
        <taxon>Glycomycetaceae</taxon>
        <taxon>Natronoglycomyces</taxon>
    </lineage>
</organism>
<evidence type="ECO:0000313" key="8">
    <source>
        <dbReference type="Proteomes" id="UP000662939"/>
    </source>
</evidence>
<feature type="transmembrane region" description="Helical" evidence="6">
    <location>
        <begin position="105"/>
        <end position="124"/>
    </location>
</feature>
<feature type="transmembrane region" description="Helical" evidence="6">
    <location>
        <begin position="157"/>
        <end position="179"/>
    </location>
</feature>
<accession>A0A895XT11</accession>
<feature type="binding site" evidence="5">
    <location>
        <position position="192"/>
    </location>
    <ligand>
        <name>Zn(2+)</name>
        <dbReference type="ChEBI" id="CHEBI:29105"/>
    </ligand>
</feature>
<keyword evidence="5" id="KW-0862">Zinc</keyword>
<reference evidence="7" key="1">
    <citation type="submission" date="2021-02" db="EMBL/GenBank/DDBJ databases">
        <title>Natronoglycomyces albus gen. nov., sp. nov, a haloalkaliphilic actinobacterium from a soda solonchak soil.</title>
        <authorList>
            <person name="Sorokin D.Y."/>
            <person name="Khijniak T.V."/>
            <person name="Zakharycheva A.P."/>
            <person name="Boueva O.V."/>
            <person name="Ariskina E.V."/>
            <person name="Hahnke R.L."/>
            <person name="Bunk B."/>
            <person name="Sproer C."/>
            <person name="Schumann P."/>
            <person name="Evtushenko L.I."/>
            <person name="Kublanov I.V."/>
        </authorList>
    </citation>
    <scope>NUCLEOTIDE SEQUENCE</scope>
    <source>
        <strain evidence="7">DSM 106290</strain>
    </source>
</reference>